<evidence type="ECO:0000313" key="9">
    <source>
        <dbReference type="Proteomes" id="UP000745859"/>
    </source>
</evidence>
<evidence type="ECO:0000256" key="4">
    <source>
        <dbReference type="ARBA" id="ARBA00022692"/>
    </source>
</evidence>
<comment type="subcellular location">
    <subcellularLocation>
        <location evidence="1">Cell membrane</location>
        <topology evidence="1">Multi-pass membrane protein</topology>
    </subcellularLocation>
</comment>
<organism evidence="8 9">
    <name type="scientific">Wenyingzhuangia heitensis</name>
    <dbReference type="NCBI Taxonomy" id="1487859"/>
    <lineage>
        <taxon>Bacteria</taxon>
        <taxon>Pseudomonadati</taxon>
        <taxon>Bacteroidota</taxon>
        <taxon>Flavobacteriia</taxon>
        <taxon>Flavobacteriales</taxon>
        <taxon>Flavobacteriaceae</taxon>
        <taxon>Wenyingzhuangia</taxon>
    </lineage>
</organism>
<sequence>MDFKVKYYEEVEEKWNVWSHAIGFFLSLFVFPFLMYKAIVSKDTNTIISYAVYGISMMLLYAASTLYHSAVNRKIRYYLNILDHSAIYVLIAGSYAPICLIVLNGKLGWLVFGVSWTVAILGVVYKIYFIGKYKLLSVLSYLIMGWLILFFLKPLMQNLPLWGQRWLLFGGIFYSVGAFFFASNKIKYNHAIFHILVLLGSLCHFITIYYHTIK</sequence>
<evidence type="ECO:0000256" key="7">
    <source>
        <dbReference type="SAM" id="Phobius"/>
    </source>
</evidence>
<dbReference type="NCBIfam" id="TIGR01065">
    <property type="entry name" value="hlyIII"/>
    <property type="match status" value="1"/>
</dbReference>
<dbReference type="Proteomes" id="UP000745859">
    <property type="component" value="Unassembled WGS sequence"/>
</dbReference>
<dbReference type="InterPro" id="IPR005744">
    <property type="entry name" value="Hy-lIII"/>
</dbReference>
<keyword evidence="6 7" id="KW-0472">Membrane</keyword>
<keyword evidence="9" id="KW-1185">Reference proteome</keyword>
<evidence type="ECO:0000256" key="3">
    <source>
        <dbReference type="ARBA" id="ARBA00022475"/>
    </source>
</evidence>
<dbReference type="InterPro" id="IPR004254">
    <property type="entry name" value="AdipoR/HlyIII-related"/>
</dbReference>
<comment type="similarity">
    <text evidence="2">Belongs to the UPF0073 (Hly-III) family.</text>
</comment>
<dbReference type="PANTHER" id="PTHR20855:SF3">
    <property type="entry name" value="LD03007P"/>
    <property type="match status" value="1"/>
</dbReference>
<evidence type="ECO:0000256" key="1">
    <source>
        <dbReference type="ARBA" id="ARBA00004651"/>
    </source>
</evidence>
<dbReference type="PANTHER" id="PTHR20855">
    <property type="entry name" value="ADIPOR/PROGESTIN RECEPTOR-RELATED"/>
    <property type="match status" value="1"/>
</dbReference>
<keyword evidence="3" id="KW-1003">Cell membrane</keyword>
<feature type="transmembrane region" description="Helical" evidence="7">
    <location>
        <begin position="135"/>
        <end position="152"/>
    </location>
</feature>
<accession>A0ABX0U4V4</accession>
<name>A0ABX0U4V4_9FLAO</name>
<evidence type="ECO:0000256" key="6">
    <source>
        <dbReference type="ARBA" id="ARBA00023136"/>
    </source>
</evidence>
<gene>
    <name evidence="8" type="ORF">FHR24_000313</name>
</gene>
<feature type="transmembrane region" description="Helical" evidence="7">
    <location>
        <begin position="47"/>
        <end position="69"/>
    </location>
</feature>
<feature type="transmembrane region" description="Helical" evidence="7">
    <location>
        <begin position="109"/>
        <end position="128"/>
    </location>
</feature>
<comment type="caution">
    <text evidence="8">The sequence shown here is derived from an EMBL/GenBank/DDBJ whole genome shotgun (WGS) entry which is preliminary data.</text>
</comment>
<evidence type="ECO:0000256" key="2">
    <source>
        <dbReference type="ARBA" id="ARBA00008488"/>
    </source>
</evidence>
<evidence type="ECO:0000256" key="5">
    <source>
        <dbReference type="ARBA" id="ARBA00022989"/>
    </source>
</evidence>
<protein>
    <submittedName>
        <fullName evidence="8">Hemolysin III</fullName>
    </submittedName>
</protein>
<dbReference type="Pfam" id="PF03006">
    <property type="entry name" value="HlyIII"/>
    <property type="match status" value="1"/>
</dbReference>
<feature type="transmembrane region" description="Helical" evidence="7">
    <location>
        <begin position="15"/>
        <end position="35"/>
    </location>
</feature>
<feature type="transmembrane region" description="Helical" evidence="7">
    <location>
        <begin position="191"/>
        <end position="211"/>
    </location>
</feature>
<feature type="transmembrane region" description="Helical" evidence="7">
    <location>
        <begin position="164"/>
        <end position="182"/>
    </location>
</feature>
<evidence type="ECO:0000313" key="8">
    <source>
        <dbReference type="EMBL" id="NIJ43874.1"/>
    </source>
</evidence>
<reference evidence="8 9" key="1">
    <citation type="submission" date="2020-03" db="EMBL/GenBank/DDBJ databases">
        <title>Genomic Encyclopedia of Type Strains, Phase IV (KMG-IV): sequencing the most valuable type-strain genomes for metagenomic binning, comparative biology and taxonomic classification.</title>
        <authorList>
            <person name="Goeker M."/>
        </authorList>
    </citation>
    <scope>NUCLEOTIDE SEQUENCE [LARGE SCALE GENOMIC DNA]</scope>
    <source>
        <strain evidence="8 9">DSM 101599</strain>
    </source>
</reference>
<dbReference type="RefSeq" id="WP_167182882.1">
    <property type="nucleotide sequence ID" value="NZ_JAASQL010000001.1"/>
</dbReference>
<proteinExistence type="inferred from homology"/>
<dbReference type="EMBL" id="JAASQL010000001">
    <property type="protein sequence ID" value="NIJ43874.1"/>
    <property type="molecule type" value="Genomic_DNA"/>
</dbReference>
<feature type="transmembrane region" description="Helical" evidence="7">
    <location>
        <begin position="81"/>
        <end position="103"/>
    </location>
</feature>
<keyword evidence="4 7" id="KW-0812">Transmembrane</keyword>
<keyword evidence="5 7" id="KW-1133">Transmembrane helix</keyword>